<evidence type="ECO:0000256" key="4">
    <source>
        <dbReference type="ARBA" id="ARBA00022741"/>
    </source>
</evidence>
<dbReference type="CDD" id="cd18547">
    <property type="entry name" value="ABC_6TM_Tm288_like"/>
    <property type="match status" value="1"/>
</dbReference>
<dbReference type="Gene3D" id="1.20.1560.10">
    <property type="entry name" value="ABC transporter type 1, transmembrane domain"/>
    <property type="match status" value="1"/>
</dbReference>
<proteinExistence type="predicted"/>
<evidence type="ECO:0000259" key="10">
    <source>
        <dbReference type="PROSITE" id="PS50929"/>
    </source>
</evidence>
<dbReference type="CDD" id="cd03254">
    <property type="entry name" value="ABCC_Glucan_exporter_like"/>
    <property type="match status" value="1"/>
</dbReference>
<evidence type="ECO:0000256" key="8">
    <source>
        <dbReference type="SAM" id="Phobius"/>
    </source>
</evidence>
<feature type="domain" description="ABC transporter" evidence="9">
    <location>
        <begin position="347"/>
        <end position="581"/>
    </location>
</feature>
<feature type="domain" description="ABC transmembrane type-1" evidence="10">
    <location>
        <begin position="27"/>
        <end position="313"/>
    </location>
</feature>
<dbReference type="GO" id="GO:0015421">
    <property type="term" value="F:ABC-type oligopeptide transporter activity"/>
    <property type="evidence" value="ECO:0007669"/>
    <property type="project" value="TreeGrafter"/>
</dbReference>
<keyword evidence="2" id="KW-0813">Transport</keyword>
<evidence type="ECO:0000256" key="7">
    <source>
        <dbReference type="ARBA" id="ARBA00023136"/>
    </source>
</evidence>
<feature type="transmembrane region" description="Helical" evidence="8">
    <location>
        <begin position="68"/>
        <end position="86"/>
    </location>
</feature>
<keyword evidence="12" id="KW-1185">Reference proteome</keyword>
<evidence type="ECO:0000256" key="3">
    <source>
        <dbReference type="ARBA" id="ARBA00022692"/>
    </source>
</evidence>
<sequence length="588" mass="65087">MKNRKRMNLAPIKRFSPYLSHFKKEIAFALVSGLIAGGTTVVITAYTGKAVDTMIGKNQVLFSDLCRILTLLAMILVLSVLSQWIIQILGNKIAYVSVANLRKDAFNHLNKLPLSYYDQTSQGNIMSRFTNDLDYVSEACVAIFNTFFSGITIVIVSLFAMFWLSPLLTIVVLIMTPLIFLVSWFVTKASQAQFSKQQQLVGDISGFVSEVVGNQKIVKAFQYESSSQARFEKMNQQLLDWGQKAQFYSSLSNPTSRFIDHIAYIAIGLVGGLLALKGTGNVTIGMISSFTIYASQFSKPFIDLSGITTQLQTALAGLERIFTMMDEPIEAKDEASAVVLSKTKGNVSFEHVFFSYDPSRPLIQDLQLNVTSGQTVAIVGKTGAGKSTLVNLLMRFYDLDSGQILIDRIPIQHYTRDSLRKAFGMVLQDTWLFDGTIKENLTFGNPQATDEEVIACAKSALVHSFITKLPHGYDTVIGSQGLKISEGQRQLLTIARTMISAPPMLILDEATSSVDTLTESKIQEAFLRMMQGKTSFVIAHRLSTIRSADIILVMDAGKIVEMGNHEQLLKNPNGFYSKLYAAQFSENN</sequence>
<dbReference type="PANTHER" id="PTHR43394:SF1">
    <property type="entry name" value="ATP-BINDING CASSETTE SUB-FAMILY B MEMBER 10, MITOCHONDRIAL"/>
    <property type="match status" value="1"/>
</dbReference>
<feature type="transmembrane region" description="Helical" evidence="8">
    <location>
        <begin position="258"/>
        <end position="276"/>
    </location>
</feature>
<dbReference type="InterPro" id="IPR003439">
    <property type="entry name" value="ABC_transporter-like_ATP-bd"/>
</dbReference>
<dbReference type="Gene3D" id="3.40.50.300">
    <property type="entry name" value="P-loop containing nucleotide triphosphate hydrolases"/>
    <property type="match status" value="1"/>
</dbReference>
<evidence type="ECO:0000256" key="5">
    <source>
        <dbReference type="ARBA" id="ARBA00022840"/>
    </source>
</evidence>
<name>A0A430AGZ2_9ENTE</name>
<comment type="subcellular location">
    <subcellularLocation>
        <location evidence="1">Cell membrane</location>
        <topology evidence="1">Multi-pass membrane protein</topology>
    </subcellularLocation>
</comment>
<reference evidence="11 12" key="1">
    <citation type="submission" date="2017-05" db="EMBL/GenBank/DDBJ databases">
        <title>Vagococcus spp. assemblies.</title>
        <authorList>
            <person name="Gulvik C.A."/>
        </authorList>
    </citation>
    <scope>NUCLEOTIDE SEQUENCE [LARGE SCALE GENOMIC DNA]</scope>
    <source>
        <strain evidence="11 12">DSM 24756</strain>
    </source>
</reference>
<dbReference type="PANTHER" id="PTHR43394">
    <property type="entry name" value="ATP-DEPENDENT PERMEASE MDL1, MITOCHONDRIAL"/>
    <property type="match status" value="1"/>
</dbReference>
<dbReference type="InterPro" id="IPR039421">
    <property type="entry name" value="Type_1_exporter"/>
</dbReference>
<dbReference type="FunFam" id="3.40.50.300:FF:000287">
    <property type="entry name" value="Multidrug ABC transporter ATP-binding protein"/>
    <property type="match status" value="1"/>
</dbReference>
<dbReference type="PROSITE" id="PS50929">
    <property type="entry name" value="ABC_TM1F"/>
    <property type="match status" value="1"/>
</dbReference>
<evidence type="ECO:0000256" key="1">
    <source>
        <dbReference type="ARBA" id="ARBA00004651"/>
    </source>
</evidence>
<feature type="transmembrane region" description="Helical" evidence="8">
    <location>
        <begin position="135"/>
        <end position="161"/>
    </location>
</feature>
<feature type="transmembrane region" description="Helical" evidence="8">
    <location>
        <begin position="167"/>
        <end position="186"/>
    </location>
</feature>
<accession>A0A430AGZ2</accession>
<evidence type="ECO:0000313" key="12">
    <source>
        <dbReference type="Proteomes" id="UP000288669"/>
    </source>
</evidence>
<dbReference type="InterPro" id="IPR011527">
    <property type="entry name" value="ABC1_TM_dom"/>
</dbReference>
<gene>
    <name evidence="11" type="ORF">CBF30_07825</name>
</gene>
<dbReference type="InterPro" id="IPR003593">
    <property type="entry name" value="AAA+_ATPase"/>
</dbReference>
<evidence type="ECO:0000313" key="11">
    <source>
        <dbReference type="EMBL" id="RSU07153.1"/>
    </source>
</evidence>
<protein>
    <submittedName>
        <fullName evidence="11">Sugar ABC transporter ATP-binding protein</fullName>
    </submittedName>
</protein>
<dbReference type="Pfam" id="PF00664">
    <property type="entry name" value="ABC_membrane"/>
    <property type="match status" value="1"/>
</dbReference>
<comment type="caution">
    <text evidence="11">The sequence shown here is derived from an EMBL/GenBank/DDBJ whole genome shotgun (WGS) entry which is preliminary data.</text>
</comment>
<evidence type="ECO:0000256" key="6">
    <source>
        <dbReference type="ARBA" id="ARBA00022989"/>
    </source>
</evidence>
<dbReference type="GO" id="GO:0005886">
    <property type="term" value="C:plasma membrane"/>
    <property type="evidence" value="ECO:0007669"/>
    <property type="project" value="UniProtKB-SubCell"/>
</dbReference>
<dbReference type="SUPFAM" id="SSF90123">
    <property type="entry name" value="ABC transporter transmembrane region"/>
    <property type="match status" value="1"/>
</dbReference>
<dbReference type="InterPro" id="IPR027417">
    <property type="entry name" value="P-loop_NTPase"/>
</dbReference>
<dbReference type="RefSeq" id="WP_126824749.1">
    <property type="nucleotide sequence ID" value="NZ_JBHLWU010000002.1"/>
</dbReference>
<dbReference type="InterPro" id="IPR036640">
    <property type="entry name" value="ABC1_TM_sf"/>
</dbReference>
<dbReference type="SUPFAM" id="SSF52540">
    <property type="entry name" value="P-loop containing nucleoside triphosphate hydrolases"/>
    <property type="match status" value="1"/>
</dbReference>
<keyword evidence="7 8" id="KW-0472">Membrane</keyword>
<keyword evidence="5 11" id="KW-0067">ATP-binding</keyword>
<dbReference type="SMART" id="SM00382">
    <property type="entry name" value="AAA"/>
    <property type="match status" value="1"/>
</dbReference>
<dbReference type="AlphaFoldDB" id="A0A430AGZ2"/>
<keyword evidence="6 8" id="KW-1133">Transmembrane helix</keyword>
<dbReference type="OrthoDB" id="9770415at2"/>
<dbReference type="Proteomes" id="UP000288669">
    <property type="component" value="Unassembled WGS sequence"/>
</dbReference>
<keyword evidence="3 8" id="KW-0812">Transmembrane</keyword>
<dbReference type="PROSITE" id="PS50893">
    <property type="entry name" value="ABC_TRANSPORTER_2"/>
    <property type="match status" value="1"/>
</dbReference>
<dbReference type="GO" id="GO:0016887">
    <property type="term" value="F:ATP hydrolysis activity"/>
    <property type="evidence" value="ECO:0007669"/>
    <property type="project" value="InterPro"/>
</dbReference>
<dbReference type="Pfam" id="PF00005">
    <property type="entry name" value="ABC_tran"/>
    <property type="match status" value="1"/>
</dbReference>
<dbReference type="GO" id="GO:0005524">
    <property type="term" value="F:ATP binding"/>
    <property type="evidence" value="ECO:0007669"/>
    <property type="project" value="UniProtKB-KW"/>
</dbReference>
<dbReference type="EMBL" id="NGJZ01000002">
    <property type="protein sequence ID" value="RSU07153.1"/>
    <property type="molecule type" value="Genomic_DNA"/>
</dbReference>
<evidence type="ECO:0000259" key="9">
    <source>
        <dbReference type="PROSITE" id="PS50893"/>
    </source>
</evidence>
<organism evidence="11 12">
    <name type="scientific">Vagococcus entomophilus</name>
    <dbReference type="NCBI Taxonomy" id="1160095"/>
    <lineage>
        <taxon>Bacteria</taxon>
        <taxon>Bacillati</taxon>
        <taxon>Bacillota</taxon>
        <taxon>Bacilli</taxon>
        <taxon>Lactobacillales</taxon>
        <taxon>Enterococcaceae</taxon>
        <taxon>Vagococcus</taxon>
    </lineage>
</organism>
<evidence type="ECO:0000256" key="2">
    <source>
        <dbReference type="ARBA" id="ARBA00022448"/>
    </source>
</evidence>
<keyword evidence="4" id="KW-0547">Nucleotide-binding</keyword>